<dbReference type="EMBL" id="JANKHO010000498">
    <property type="protein sequence ID" value="KAJ3509166.1"/>
    <property type="molecule type" value="Genomic_DNA"/>
</dbReference>
<proteinExistence type="predicted"/>
<dbReference type="OrthoDB" id="2559662at2759"/>
<dbReference type="Proteomes" id="UP001148786">
    <property type="component" value="Unassembled WGS sequence"/>
</dbReference>
<accession>A0A9W8K8E0</accession>
<keyword evidence="1" id="KW-0812">Transmembrane</keyword>
<sequence>MTSFFSSWRWRDYTLLPTAEQNNAPQKPAEGGPSCVPSALLNLPKRYTRLIAATLIAFAIFWFFDVSWFSLRSWERNPYPHLQYSAPLINLPPLYPEYRQYEERLAEETVRNANGSEKYMFFANHAYSCGWGNVLQEMIFSELLAVKARRGFVWDDYTWNRDGPEYSDFNGKKIPSRIPLSTMLSGHILGQGPHDGTIPRSIYKEVYYQICPENERVYIERTIVEEYIKKNDLKIDLWNDDGMTILNVWLSVLQQPEYAAARCVEVKFGTHQVFDIWLLGSTRLQNMWPDLRDSPILRNWGWSPLIHNAFARNVQFFVSAADLIKPSSGIFSWFSRSSQTSTNKLEWALTNDTSPLPVLALHVRRGDFSEHCKNLAGWTAPYTGFNSFPESTERDGFISPQVQQRRYNDPKVVSSNEEREKIYKIHCYPDAQQITKRVREVVKDYEAFVEEQEKSLEARSPSPSKVPVPGNRRLNKVYVMTNGDREWLKEVKAALEADAEASKAKTGGEDGWDFEWTWEGVHTSRDLDLGWEDKPVAQALDMFVAQRAELFVGNGFSSLTANIVMLRMNNHLNAVQTRFW</sequence>
<dbReference type="AlphaFoldDB" id="A0A9W8K8E0"/>
<evidence type="ECO:0000313" key="3">
    <source>
        <dbReference type="Proteomes" id="UP001148786"/>
    </source>
</evidence>
<protein>
    <submittedName>
        <fullName evidence="2">Uncharacterized protein</fullName>
    </submittedName>
</protein>
<gene>
    <name evidence="2" type="ORF">NLJ89_g5362</name>
</gene>
<comment type="caution">
    <text evidence="2">The sequence shown here is derived from an EMBL/GenBank/DDBJ whole genome shotgun (WGS) entry which is preliminary data.</text>
</comment>
<keyword evidence="3" id="KW-1185">Reference proteome</keyword>
<evidence type="ECO:0000256" key="1">
    <source>
        <dbReference type="SAM" id="Phobius"/>
    </source>
</evidence>
<evidence type="ECO:0000313" key="2">
    <source>
        <dbReference type="EMBL" id="KAJ3509166.1"/>
    </source>
</evidence>
<dbReference type="CDD" id="cd11296">
    <property type="entry name" value="O-FucT_like"/>
    <property type="match status" value="1"/>
</dbReference>
<organism evidence="2 3">
    <name type="scientific">Agrocybe chaxingu</name>
    <dbReference type="NCBI Taxonomy" id="84603"/>
    <lineage>
        <taxon>Eukaryota</taxon>
        <taxon>Fungi</taxon>
        <taxon>Dikarya</taxon>
        <taxon>Basidiomycota</taxon>
        <taxon>Agaricomycotina</taxon>
        <taxon>Agaricomycetes</taxon>
        <taxon>Agaricomycetidae</taxon>
        <taxon>Agaricales</taxon>
        <taxon>Agaricineae</taxon>
        <taxon>Strophariaceae</taxon>
        <taxon>Agrocybe</taxon>
    </lineage>
</organism>
<name>A0A9W8K8E0_9AGAR</name>
<keyword evidence="1" id="KW-1133">Transmembrane helix</keyword>
<reference evidence="2" key="1">
    <citation type="submission" date="2022-07" db="EMBL/GenBank/DDBJ databases">
        <title>Genome Sequence of Agrocybe chaxingu.</title>
        <authorList>
            <person name="Buettner E."/>
        </authorList>
    </citation>
    <scope>NUCLEOTIDE SEQUENCE</scope>
    <source>
        <strain evidence="2">MP-N11</strain>
    </source>
</reference>
<dbReference type="Gene3D" id="3.40.50.11350">
    <property type="match status" value="1"/>
</dbReference>
<feature type="transmembrane region" description="Helical" evidence="1">
    <location>
        <begin position="50"/>
        <end position="71"/>
    </location>
</feature>
<keyword evidence="1" id="KW-0472">Membrane</keyword>